<accession>A0A136JE28</accession>
<protein>
    <submittedName>
        <fullName evidence="2">Uncharacterized protein</fullName>
    </submittedName>
</protein>
<dbReference type="InParanoid" id="A0A136JE28"/>
<feature type="compositionally biased region" description="Low complexity" evidence="1">
    <location>
        <begin position="416"/>
        <end position="433"/>
    </location>
</feature>
<feature type="compositionally biased region" description="Basic and acidic residues" evidence="1">
    <location>
        <begin position="107"/>
        <end position="118"/>
    </location>
</feature>
<keyword evidence="3" id="KW-1185">Reference proteome</keyword>
<dbReference type="AlphaFoldDB" id="A0A136JE28"/>
<feature type="compositionally biased region" description="Basic and acidic residues" evidence="1">
    <location>
        <begin position="397"/>
        <end position="409"/>
    </location>
</feature>
<sequence length="504" mass="55685">MLSTQLQRHALRSVARAPSPRWLPAARGLHGSSRCRLAQKRLFDELFPTPAQPPPLQSTQGPPAPSTSSEAEQSAPRATDTPPPPRNPERKWASQISEDLPPLAPSEELRRLSELPKPEDDEADFLDSGSDGARQSNGDSDNARDNAALRATTMLILNAASKQLVESDFTRIGAKGKHLPGWVSGIVKVIQGRDHATLEPLGHYFILFDRYEAAVAYREEVQRLRKLSRQYTPGATHGLQHAQRRHSPPPAGLPTDIEGEDVAALVRSFTLVPPSHRPRLQMSKRVSRDRISELDRGGRALVDDIVGAVGGFQHLVMLHVADGGHMSVDMLRLAIRADGVERKLPWRVVSLKTGIWPFGRSIVKRRPRDDANAGTPAGEAADAPTEARDGDEEVREEMDHVHTDDDHGGGRSSEQNSVSDLSTSDNLSSNENDGGNRNQERQHPRFLVAFTDDAEARRFIRHWHRRELAPLLRSSSAVPGQNSRRSAEPASWEPPRIINASLLW</sequence>
<evidence type="ECO:0000313" key="3">
    <source>
        <dbReference type="Proteomes" id="UP000070501"/>
    </source>
</evidence>
<organism evidence="2 3">
    <name type="scientific">Microdochium bolleyi</name>
    <dbReference type="NCBI Taxonomy" id="196109"/>
    <lineage>
        <taxon>Eukaryota</taxon>
        <taxon>Fungi</taxon>
        <taxon>Dikarya</taxon>
        <taxon>Ascomycota</taxon>
        <taxon>Pezizomycotina</taxon>
        <taxon>Sordariomycetes</taxon>
        <taxon>Xylariomycetidae</taxon>
        <taxon>Xylariales</taxon>
        <taxon>Microdochiaceae</taxon>
        <taxon>Microdochium</taxon>
    </lineage>
</organism>
<evidence type="ECO:0000256" key="1">
    <source>
        <dbReference type="SAM" id="MobiDB-lite"/>
    </source>
</evidence>
<dbReference type="Proteomes" id="UP000070501">
    <property type="component" value="Unassembled WGS sequence"/>
</dbReference>
<feature type="region of interest" description="Disordered" evidence="1">
    <location>
        <begin position="47"/>
        <end position="144"/>
    </location>
</feature>
<evidence type="ECO:0000313" key="2">
    <source>
        <dbReference type="EMBL" id="KXJ95386.1"/>
    </source>
</evidence>
<gene>
    <name evidence="2" type="ORF">Micbo1qcDRAFT_157297</name>
</gene>
<feature type="compositionally biased region" description="Polar residues" evidence="1">
    <location>
        <begin position="57"/>
        <end position="72"/>
    </location>
</feature>
<proteinExistence type="predicted"/>
<name>A0A136JE28_9PEZI</name>
<reference evidence="3" key="1">
    <citation type="submission" date="2016-02" db="EMBL/GenBank/DDBJ databases">
        <title>Draft genome sequence of Microdochium bolleyi, a fungal endophyte of beachgrass.</title>
        <authorList>
            <consortium name="DOE Joint Genome Institute"/>
            <person name="David A.S."/>
            <person name="May G."/>
            <person name="Haridas S."/>
            <person name="Lim J."/>
            <person name="Wang M."/>
            <person name="Labutti K."/>
            <person name="Lipzen A."/>
            <person name="Barry K."/>
            <person name="Grigoriev I.V."/>
        </authorList>
    </citation>
    <scope>NUCLEOTIDE SEQUENCE [LARGE SCALE GENOMIC DNA]</scope>
    <source>
        <strain evidence="3">J235TASD1</strain>
    </source>
</reference>
<dbReference type="OrthoDB" id="5332316at2759"/>
<dbReference type="EMBL" id="KQ964246">
    <property type="protein sequence ID" value="KXJ95386.1"/>
    <property type="molecule type" value="Genomic_DNA"/>
</dbReference>
<feature type="region of interest" description="Disordered" evidence="1">
    <location>
        <begin position="366"/>
        <end position="445"/>
    </location>
</feature>